<feature type="region of interest" description="Disordered" evidence="1">
    <location>
        <begin position="69"/>
        <end position="137"/>
    </location>
</feature>
<evidence type="ECO:0000256" key="1">
    <source>
        <dbReference type="SAM" id="MobiDB-lite"/>
    </source>
</evidence>
<protein>
    <submittedName>
        <fullName evidence="2">Uncharacterized protein</fullName>
    </submittedName>
</protein>
<accession>A0A8S9KFW9</accession>
<dbReference type="EMBL" id="QGKY02000164">
    <property type="protein sequence ID" value="KAF2592657.1"/>
    <property type="molecule type" value="Genomic_DNA"/>
</dbReference>
<gene>
    <name evidence="2" type="ORF">F2Q70_00043633</name>
</gene>
<dbReference type="AlphaFoldDB" id="A0A8S9KFW9"/>
<feature type="compositionally biased region" description="Acidic residues" evidence="1">
    <location>
        <begin position="111"/>
        <end position="130"/>
    </location>
</feature>
<feature type="compositionally biased region" description="Acidic residues" evidence="1">
    <location>
        <begin position="87"/>
        <end position="97"/>
    </location>
</feature>
<reference evidence="2" key="1">
    <citation type="submission" date="2019-12" db="EMBL/GenBank/DDBJ databases">
        <title>Genome sequencing and annotation of Brassica cretica.</title>
        <authorList>
            <person name="Studholme D.J."/>
            <person name="Sarris P.F."/>
        </authorList>
    </citation>
    <scope>NUCLEOTIDE SEQUENCE</scope>
    <source>
        <strain evidence="2">PFS-102/07</strain>
        <tissue evidence="2">Leaf</tissue>
    </source>
</reference>
<name>A0A8S9KFW9_BRACR</name>
<organism evidence="2">
    <name type="scientific">Brassica cretica</name>
    <name type="common">Mustard</name>
    <dbReference type="NCBI Taxonomy" id="69181"/>
    <lineage>
        <taxon>Eukaryota</taxon>
        <taxon>Viridiplantae</taxon>
        <taxon>Streptophyta</taxon>
        <taxon>Embryophyta</taxon>
        <taxon>Tracheophyta</taxon>
        <taxon>Spermatophyta</taxon>
        <taxon>Magnoliopsida</taxon>
        <taxon>eudicotyledons</taxon>
        <taxon>Gunneridae</taxon>
        <taxon>Pentapetalae</taxon>
        <taxon>rosids</taxon>
        <taxon>malvids</taxon>
        <taxon>Brassicales</taxon>
        <taxon>Brassicaceae</taxon>
        <taxon>Brassiceae</taxon>
        <taxon>Brassica</taxon>
    </lineage>
</organism>
<evidence type="ECO:0000313" key="2">
    <source>
        <dbReference type="EMBL" id="KAF2592657.1"/>
    </source>
</evidence>
<proteinExistence type="predicted"/>
<comment type="caution">
    <text evidence="2">The sequence shown here is derived from an EMBL/GenBank/DDBJ whole genome shotgun (WGS) entry which is preliminary data.</text>
</comment>
<sequence length="137" mass="14936">MNGTSAGSNDLDNNRNVVKDLLLELEGLPPALGSDVVGDVSRKCFEVGGTSQTGTEVEKESAENQVWALVGRESPPSPRNRKKNETNGDEMQGEDEVIISPSRFNVSVLEDIVEENEKEEDELEEGEMETGELKSQA</sequence>